<feature type="compositionally biased region" description="Basic and acidic residues" evidence="3">
    <location>
        <begin position="209"/>
        <end position="233"/>
    </location>
</feature>
<dbReference type="Gene3D" id="3.30.70.330">
    <property type="match status" value="1"/>
</dbReference>
<dbReference type="Proteomes" id="UP000182334">
    <property type="component" value="Chromosome V"/>
</dbReference>
<evidence type="ECO:0000313" key="5">
    <source>
        <dbReference type="EMBL" id="SGZ55905.1"/>
    </source>
</evidence>
<dbReference type="STRING" id="45354.A0A1L0BX32"/>
<evidence type="ECO:0000256" key="1">
    <source>
        <dbReference type="ARBA" id="ARBA00022884"/>
    </source>
</evidence>
<dbReference type="InterPro" id="IPR012677">
    <property type="entry name" value="Nucleotide-bd_a/b_plait_sf"/>
</dbReference>
<dbReference type="GO" id="GO:0071013">
    <property type="term" value="C:catalytic step 2 spliceosome"/>
    <property type="evidence" value="ECO:0007669"/>
    <property type="project" value="TreeGrafter"/>
</dbReference>
<keyword evidence="1 2" id="KW-0694">RNA-binding</keyword>
<gene>
    <name evidence="5" type="ORF">SAMEA4029010_CIC11G00000001277</name>
</gene>
<reference evidence="5 6" key="1">
    <citation type="submission" date="2016-10" db="EMBL/GenBank/DDBJ databases">
        <authorList>
            <person name="de Groot N.N."/>
        </authorList>
    </citation>
    <scope>NUCLEOTIDE SEQUENCE [LARGE SCALE GENOMIC DNA]</scope>
    <source>
        <strain evidence="5 6">CBS 141442</strain>
    </source>
</reference>
<dbReference type="Pfam" id="PF00076">
    <property type="entry name" value="RRM_1"/>
    <property type="match status" value="1"/>
</dbReference>
<dbReference type="EMBL" id="LT635760">
    <property type="protein sequence ID" value="SGZ55905.1"/>
    <property type="molecule type" value="Genomic_DNA"/>
</dbReference>
<feature type="domain" description="RRM" evidence="4">
    <location>
        <begin position="33"/>
        <end position="111"/>
    </location>
</feature>
<dbReference type="InterPro" id="IPR000504">
    <property type="entry name" value="RRM_dom"/>
</dbReference>
<keyword evidence="6" id="KW-1185">Reference proteome</keyword>
<feature type="region of interest" description="Disordered" evidence="3">
    <location>
        <begin position="173"/>
        <end position="233"/>
    </location>
</feature>
<organism evidence="5 6">
    <name type="scientific">Sungouiella intermedia</name>
    <dbReference type="NCBI Taxonomy" id="45354"/>
    <lineage>
        <taxon>Eukaryota</taxon>
        <taxon>Fungi</taxon>
        <taxon>Dikarya</taxon>
        <taxon>Ascomycota</taxon>
        <taxon>Saccharomycotina</taxon>
        <taxon>Pichiomycetes</taxon>
        <taxon>Metschnikowiaceae</taxon>
        <taxon>Sungouiella</taxon>
    </lineage>
</organism>
<dbReference type="GO" id="GO:0005686">
    <property type="term" value="C:U2 snRNP"/>
    <property type="evidence" value="ECO:0007669"/>
    <property type="project" value="TreeGrafter"/>
</dbReference>
<dbReference type="SUPFAM" id="SSF54928">
    <property type="entry name" value="RNA-binding domain, RBD"/>
    <property type="match status" value="1"/>
</dbReference>
<dbReference type="PANTHER" id="PTHR45880:SF1">
    <property type="entry name" value="RNA-BINDING MOTIF PROTEIN, X-LINKED 2"/>
    <property type="match status" value="1"/>
</dbReference>
<dbReference type="PANTHER" id="PTHR45880">
    <property type="entry name" value="RNA-BINDING MOTIF PROTEIN, X-LINKED 2"/>
    <property type="match status" value="1"/>
</dbReference>
<name>A0A1L0BX32_9ASCO</name>
<dbReference type="GO" id="GO:0003723">
    <property type="term" value="F:RNA binding"/>
    <property type="evidence" value="ECO:0007669"/>
    <property type="project" value="UniProtKB-UniRule"/>
</dbReference>
<feature type="compositionally biased region" description="Basic residues" evidence="3">
    <location>
        <begin position="197"/>
        <end position="208"/>
    </location>
</feature>
<dbReference type="GO" id="GO:0000398">
    <property type="term" value="P:mRNA splicing, via spliceosome"/>
    <property type="evidence" value="ECO:0007669"/>
    <property type="project" value="TreeGrafter"/>
</dbReference>
<dbReference type="InterPro" id="IPR051847">
    <property type="entry name" value="RNA_proc/Spliceosome_comp"/>
</dbReference>
<proteinExistence type="predicted"/>
<dbReference type="SMART" id="SM00360">
    <property type="entry name" value="RRM"/>
    <property type="match status" value="1"/>
</dbReference>
<accession>A0A1L0BX32</accession>
<dbReference type="OrthoDB" id="2573941at2759"/>
<dbReference type="InterPro" id="IPR035979">
    <property type="entry name" value="RBD_domain_sf"/>
</dbReference>
<sequence length="233" mass="27143">MNSIHKILAINEKELQANVSDAASWHADYSDTPYIYIGNLHEDLKEKDIVIIFSQYGNPTHVNLIKNKETGKSRGFCYLKYEDHRSCALAIDNFNGVKVYERPLKVDHTYYKLVDGQNEDDFLVEYPEPALIEDVSESVLKPKLLEYEPEPEQLDDLSFKTMVDDDDFEDPMAKFATESIKAQSRKRLSRESLDKKEKRHRHLRSKHDKSKESKEHSSRHSNKDKSKVPDQDK</sequence>
<dbReference type="GO" id="GO:0071011">
    <property type="term" value="C:precatalytic spliceosome"/>
    <property type="evidence" value="ECO:0007669"/>
    <property type="project" value="TreeGrafter"/>
</dbReference>
<dbReference type="AlphaFoldDB" id="A0A1L0BX32"/>
<evidence type="ECO:0000313" key="6">
    <source>
        <dbReference type="Proteomes" id="UP000182334"/>
    </source>
</evidence>
<evidence type="ECO:0000256" key="2">
    <source>
        <dbReference type="PROSITE-ProRule" id="PRU00176"/>
    </source>
</evidence>
<protein>
    <submittedName>
        <fullName evidence="5">CIC11C00000001277</fullName>
    </submittedName>
</protein>
<evidence type="ECO:0000256" key="3">
    <source>
        <dbReference type="SAM" id="MobiDB-lite"/>
    </source>
</evidence>
<evidence type="ECO:0000259" key="4">
    <source>
        <dbReference type="PROSITE" id="PS50102"/>
    </source>
</evidence>
<dbReference type="PROSITE" id="PS50102">
    <property type="entry name" value="RRM"/>
    <property type="match status" value="1"/>
</dbReference>